<feature type="transmembrane region" description="Helical" evidence="2">
    <location>
        <begin position="12"/>
        <end position="30"/>
    </location>
</feature>
<name>A0A4P6FNY1_9MICO</name>
<dbReference type="KEGG" id="agf:ET445_01370"/>
<keyword evidence="4" id="KW-1185">Reference proteome</keyword>
<evidence type="ECO:0000256" key="2">
    <source>
        <dbReference type="SAM" id="Phobius"/>
    </source>
</evidence>
<keyword evidence="2" id="KW-0472">Membrane</keyword>
<proteinExistence type="predicted"/>
<protein>
    <recommendedName>
        <fullName evidence="5">Pr6Pr family membrane protein</fullName>
    </recommendedName>
</protein>
<dbReference type="InterPro" id="IPR049713">
    <property type="entry name" value="Pr6Pr-like"/>
</dbReference>
<organism evidence="3 4">
    <name type="scientific">Agromyces protaetiae</name>
    <dbReference type="NCBI Taxonomy" id="2509455"/>
    <lineage>
        <taxon>Bacteria</taxon>
        <taxon>Bacillati</taxon>
        <taxon>Actinomycetota</taxon>
        <taxon>Actinomycetes</taxon>
        <taxon>Micrococcales</taxon>
        <taxon>Microbacteriaceae</taxon>
        <taxon>Agromyces</taxon>
    </lineage>
</organism>
<dbReference type="Proteomes" id="UP000291259">
    <property type="component" value="Chromosome"/>
</dbReference>
<evidence type="ECO:0008006" key="5">
    <source>
        <dbReference type="Google" id="ProtNLM"/>
    </source>
</evidence>
<feature type="transmembrane region" description="Helical" evidence="2">
    <location>
        <begin position="117"/>
        <end position="134"/>
    </location>
</feature>
<reference evidence="3 4" key="1">
    <citation type="submission" date="2019-01" db="EMBL/GenBank/DDBJ databases">
        <title>Genome sequencing of strain FW100M-8.</title>
        <authorList>
            <person name="Heo J."/>
            <person name="Kim S.-J."/>
            <person name="Kim J.-S."/>
            <person name="Hong S.-B."/>
            <person name="Kwon S.-W."/>
        </authorList>
    </citation>
    <scope>NUCLEOTIDE SEQUENCE [LARGE SCALE GENOMIC DNA]</scope>
    <source>
        <strain evidence="3 4">FW100M-8</strain>
    </source>
</reference>
<dbReference type="AlphaFoldDB" id="A0A4P6FNY1"/>
<dbReference type="OrthoDB" id="9809977at2"/>
<feature type="transmembrane region" description="Helical" evidence="2">
    <location>
        <begin position="146"/>
        <end position="170"/>
    </location>
</feature>
<feature type="transmembrane region" description="Helical" evidence="2">
    <location>
        <begin position="42"/>
        <end position="60"/>
    </location>
</feature>
<keyword evidence="2" id="KW-1133">Transmembrane helix</keyword>
<keyword evidence="2" id="KW-0812">Transmembrane</keyword>
<dbReference type="EMBL" id="CP035491">
    <property type="protein sequence ID" value="QAY72188.1"/>
    <property type="molecule type" value="Genomic_DNA"/>
</dbReference>
<sequence length="257" mass="27458">MVLADRRVALVYRVIATGFIGAAILFAFGVFDGAPSIDALKFYTTVSNVICFVWILLVLARTIADLRTRGARGWSSPSPRFAGVVMMAITVTMLIYLIILAPTPPVDGYERFTLSDTLLHVVTPSLVIVDWLVFHPKGRLRWIDPVLWAIVPWAYLVWAFAAGALGLVTWEAGNPFPYPFMDVSTLGLGGVAAWIGALSVALIGVGYVYVALDHGLARVGRGSAAPGADKRDAGETSGPDRSGPETSSTPLPEGAEV</sequence>
<evidence type="ECO:0000256" key="1">
    <source>
        <dbReference type="SAM" id="MobiDB-lite"/>
    </source>
</evidence>
<gene>
    <name evidence="3" type="ORF">ET445_01370</name>
</gene>
<feature type="transmembrane region" description="Helical" evidence="2">
    <location>
        <begin position="190"/>
        <end position="212"/>
    </location>
</feature>
<accession>A0A4P6FNY1</accession>
<dbReference type="RefSeq" id="WP_129188149.1">
    <property type="nucleotide sequence ID" value="NZ_CP035491.1"/>
</dbReference>
<evidence type="ECO:0000313" key="4">
    <source>
        <dbReference type="Proteomes" id="UP000291259"/>
    </source>
</evidence>
<feature type="transmembrane region" description="Helical" evidence="2">
    <location>
        <begin position="81"/>
        <end position="101"/>
    </location>
</feature>
<evidence type="ECO:0000313" key="3">
    <source>
        <dbReference type="EMBL" id="QAY72188.1"/>
    </source>
</evidence>
<dbReference type="NCBIfam" id="NF038065">
    <property type="entry name" value="Pr6Pr"/>
    <property type="match status" value="1"/>
</dbReference>
<feature type="region of interest" description="Disordered" evidence="1">
    <location>
        <begin position="221"/>
        <end position="257"/>
    </location>
</feature>